<feature type="transmembrane region" description="Helical" evidence="1">
    <location>
        <begin position="286"/>
        <end position="311"/>
    </location>
</feature>
<comment type="caution">
    <text evidence="2">The sequence shown here is derived from an EMBL/GenBank/DDBJ whole genome shotgun (WGS) entry which is preliminary data.</text>
</comment>
<feature type="transmembrane region" description="Helical" evidence="1">
    <location>
        <begin position="612"/>
        <end position="636"/>
    </location>
</feature>
<dbReference type="RefSeq" id="WP_157396274.1">
    <property type="nucleotide sequence ID" value="NZ_WSEL01000003.1"/>
</dbReference>
<proteinExistence type="predicted"/>
<evidence type="ECO:0000313" key="3">
    <source>
        <dbReference type="Proteomes" id="UP000469385"/>
    </source>
</evidence>
<dbReference type="Pfam" id="PF11067">
    <property type="entry name" value="DUF2868"/>
    <property type="match status" value="1"/>
</dbReference>
<dbReference type="AlphaFoldDB" id="A0A6N8IMW3"/>
<gene>
    <name evidence="2" type="ORF">GON04_01635</name>
</gene>
<dbReference type="EMBL" id="WSEL01000003">
    <property type="protein sequence ID" value="MVQ28134.1"/>
    <property type="molecule type" value="Genomic_DNA"/>
</dbReference>
<dbReference type="Pfam" id="PF11981">
    <property type="entry name" value="DUF3482"/>
    <property type="match status" value="1"/>
</dbReference>
<keyword evidence="1" id="KW-0472">Membrane</keyword>
<name>A0A6N8IMW3_9BURK</name>
<accession>A0A6N8IMW3</accession>
<keyword evidence="1" id="KW-0812">Transmembrane</keyword>
<evidence type="ECO:0000313" key="2">
    <source>
        <dbReference type="EMBL" id="MVQ28134.1"/>
    </source>
</evidence>
<protein>
    <submittedName>
        <fullName evidence="2">DUF2868 domain-containing protein</fullName>
    </submittedName>
</protein>
<feature type="transmembrane region" description="Helical" evidence="1">
    <location>
        <begin position="124"/>
        <end position="147"/>
    </location>
</feature>
<feature type="transmembrane region" description="Helical" evidence="1">
    <location>
        <begin position="203"/>
        <end position="225"/>
    </location>
</feature>
<dbReference type="InterPro" id="IPR021871">
    <property type="entry name" value="DUF3482"/>
</dbReference>
<evidence type="ECO:0000256" key="1">
    <source>
        <dbReference type="SAM" id="Phobius"/>
    </source>
</evidence>
<dbReference type="InterPro" id="IPR021296">
    <property type="entry name" value="DUF2868"/>
</dbReference>
<sequence length="737" mass="79089">MIEDFPERLLVDEPAARRLVLAQAIETSAAGGRLVGEAERDRVDQEALAATGDPAQGRKLDTAAWLRERADRIVSLAVQRQPRLQSLATTGPALARWSWLLPVAGFLAGLLLERIDNPKQVNLLSPPLLAFLLWNLAVYAALLVVAVRSWRARPAAGVPWWNPLVQAFPGRASGGLRAQVATAFGELWLAVAGRLEALRAARLLHGAAAAWAAGVACSVLLGGVVHEYRVGWESTLLETRHVHQVLRLLFAPVVWAFQLEPFSLADIERLHFSVTAPVDRSDARRWVWMYVALLGMVVLLPRLLLAGWAGWRARRLSRALAIDLRAPHYDQLLARVSPARLRVGLLALDPVARATLVLVWRQAAGEGAWSPGEQATDVLLTDRGDRLQVRELAPGPLDDRSDILVVAADDERLSAALPSLLAAGRPVLLLATRDEAACASRLRAAGLPHVVLALAALPTWREDARLRNALDRLAHASRQAGVARLRAHWRQRADLRLRESMAWLAADLLQAAADAETLPAWSLRGILGGLEPTEDGRRQAQGVIAQRLRTRQSATNARLLARHALEAAPDGLLEHAVPAGFRTTGGDVRQAGLAGAASGAALGVTVDAATGLMTLGAASAIGGLIGGAAALGAVLWRRRQAGATELAWDDDALHRIAQAALLRYLAIVHAGRAAPAGQQNWPVLTEQAIAREHARLAGIWQRTRNAGAEGDQAALAQLLQDLALDLLAELHGSAPEA</sequence>
<organism evidence="2 3">
    <name type="scientific">Ramlibacter pinisoli</name>
    <dbReference type="NCBI Taxonomy" id="2682844"/>
    <lineage>
        <taxon>Bacteria</taxon>
        <taxon>Pseudomonadati</taxon>
        <taxon>Pseudomonadota</taxon>
        <taxon>Betaproteobacteria</taxon>
        <taxon>Burkholderiales</taxon>
        <taxon>Comamonadaceae</taxon>
        <taxon>Ramlibacter</taxon>
    </lineage>
</organism>
<reference evidence="2 3" key="1">
    <citation type="submission" date="2019-12" db="EMBL/GenBank/DDBJ databases">
        <authorList>
            <person name="Huq M.A."/>
        </authorList>
    </citation>
    <scope>NUCLEOTIDE SEQUENCE [LARGE SCALE GENOMIC DNA]</scope>
    <source>
        <strain evidence="2 3">MAH-25</strain>
    </source>
</reference>
<keyword evidence="3" id="KW-1185">Reference proteome</keyword>
<dbReference type="Proteomes" id="UP000469385">
    <property type="component" value="Unassembled WGS sequence"/>
</dbReference>
<feature type="transmembrane region" description="Helical" evidence="1">
    <location>
        <begin position="93"/>
        <end position="112"/>
    </location>
</feature>
<keyword evidence="1" id="KW-1133">Transmembrane helix</keyword>